<dbReference type="RefSeq" id="WP_119671884.1">
    <property type="nucleotide sequence ID" value="NZ_QXED01000019.1"/>
</dbReference>
<evidence type="ECO:0000313" key="10">
    <source>
        <dbReference type="Proteomes" id="UP000283523"/>
    </source>
</evidence>
<comment type="caution">
    <text evidence="9">The sequence shown here is derived from an EMBL/GenBank/DDBJ whole genome shotgun (WGS) entry which is preliminary data.</text>
</comment>
<feature type="compositionally biased region" description="Basic and acidic residues" evidence="5">
    <location>
        <begin position="361"/>
        <end position="375"/>
    </location>
</feature>
<name>A0A418LVT4_9BACT</name>
<evidence type="ECO:0000256" key="3">
    <source>
        <dbReference type="ARBA" id="ARBA00023237"/>
    </source>
</evidence>
<feature type="chain" id="PRO_5019524986" description="Signaling protein" evidence="6">
    <location>
        <begin position="20"/>
        <end position="375"/>
    </location>
</feature>
<dbReference type="PANTHER" id="PTHR30329">
    <property type="entry name" value="STATOR ELEMENT OF FLAGELLAR MOTOR COMPLEX"/>
    <property type="match status" value="1"/>
</dbReference>
<dbReference type="AlphaFoldDB" id="A0A418LVT4"/>
<dbReference type="InterPro" id="IPR036737">
    <property type="entry name" value="OmpA-like_sf"/>
</dbReference>
<dbReference type="EMBL" id="QXED01000019">
    <property type="protein sequence ID" value="RIV17363.1"/>
    <property type="molecule type" value="Genomic_DNA"/>
</dbReference>
<keyword evidence="2 4" id="KW-0472">Membrane</keyword>
<dbReference type="InterPro" id="IPR011658">
    <property type="entry name" value="PA14_dom"/>
</dbReference>
<evidence type="ECO:0000256" key="2">
    <source>
        <dbReference type="ARBA" id="ARBA00023136"/>
    </source>
</evidence>
<protein>
    <recommendedName>
        <fullName evidence="11">Signaling protein</fullName>
    </recommendedName>
</protein>
<dbReference type="SMART" id="SM00758">
    <property type="entry name" value="PA14"/>
    <property type="match status" value="1"/>
</dbReference>
<evidence type="ECO:0000259" key="8">
    <source>
        <dbReference type="PROSITE" id="PS51820"/>
    </source>
</evidence>
<evidence type="ECO:0000256" key="5">
    <source>
        <dbReference type="SAM" id="MobiDB-lite"/>
    </source>
</evidence>
<dbReference type="Pfam" id="PF07691">
    <property type="entry name" value="PA14"/>
    <property type="match status" value="1"/>
</dbReference>
<feature type="domain" description="OmpA-like" evidence="7">
    <location>
        <begin position="262"/>
        <end position="375"/>
    </location>
</feature>
<feature type="domain" description="PA14" evidence="8">
    <location>
        <begin position="19"/>
        <end position="156"/>
    </location>
</feature>
<dbReference type="Pfam" id="PF00691">
    <property type="entry name" value="OmpA"/>
    <property type="match status" value="1"/>
</dbReference>
<dbReference type="CDD" id="cd07185">
    <property type="entry name" value="OmpA_C-like"/>
    <property type="match status" value="1"/>
</dbReference>
<evidence type="ECO:0008006" key="11">
    <source>
        <dbReference type="Google" id="ProtNLM"/>
    </source>
</evidence>
<feature type="compositionally biased region" description="Low complexity" evidence="5">
    <location>
        <begin position="171"/>
        <end position="207"/>
    </location>
</feature>
<keyword evidence="10" id="KW-1185">Reference proteome</keyword>
<dbReference type="Proteomes" id="UP000283523">
    <property type="component" value="Unassembled WGS sequence"/>
</dbReference>
<feature type="region of interest" description="Disordered" evidence="5">
    <location>
        <begin position="352"/>
        <end position="375"/>
    </location>
</feature>
<dbReference type="Gene3D" id="3.30.1330.60">
    <property type="entry name" value="OmpA-like domain"/>
    <property type="match status" value="1"/>
</dbReference>
<dbReference type="OrthoDB" id="611024at2"/>
<organism evidence="9 10">
    <name type="scientific">Fibrisoma montanum</name>
    <dbReference type="NCBI Taxonomy" id="2305895"/>
    <lineage>
        <taxon>Bacteria</taxon>
        <taxon>Pseudomonadati</taxon>
        <taxon>Bacteroidota</taxon>
        <taxon>Cytophagia</taxon>
        <taxon>Cytophagales</taxon>
        <taxon>Spirosomataceae</taxon>
        <taxon>Fibrisoma</taxon>
    </lineage>
</organism>
<evidence type="ECO:0000313" key="9">
    <source>
        <dbReference type="EMBL" id="RIV17363.1"/>
    </source>
</evidence>
<sequence length="375" mass="41447">MKTFTLMALLALLVHGVNAQQQGLRGEYYDGPNFNRKVFIRNDRQINFNWRGTSPGRGIGTEFYSIRWTGLLRPPTDATYQFTAEVDDGIRLWVGNRTIIDAWGLHDNVTFTGKVKLRGGGLYDLRIDYYNDILEGEIKLYWQMIGADNTPIGPKQLIATQYLIMPPRPKPAVAARPTPKPQPVTTTPTVTATTPRPTTKKLTPTKPAVSAAGKTTPPTPKPNVSPASTPAVVTSKPIPTTTAQADPPAVAEQPPVTFTRLESGQTLVLQNVMFQQSSYILLPESYLELNKLVQALRSHPAVQLVISGHTDNVGDPRLNQSLSEYRAKVVMSYLVRHGIEESRLSAKGYGCTRPVAGNDTESDRSKNRRVEIHVH</sequence>
<dbReference type="InterPro" id="IPR037524">
    <property type="entry name" value="PA14/GLEYA"/>
</dbReference>
<comment type="subcellular location">
    <subcellularLocation>
        <location evidence="1">Cell outer membrane</location>
    </subcellularLocation>
</comment>
<evidence type="ECO:0000256" key="1">
    <source>
        <dbReference type="ARBA" id="ARBA00004442"/>
    </source>
</evidence>
<dbReference type="InterPro" id="IPR006664">
    <property type="entry name" value="OMP_bac"/>
</dbReference>
<dbReference type="SUPFAM" id="SSF103088">
    <property type="entry name" value="OmpA-like"/>
    <property type="match status" value="1"/>
</dbReference>
<dbReference type="PROSITE" id="PS51123">
    <property type="entry name" value="OMPA_2"/>
    <property type="match status" value="1"/>
</dbReference>
<gene>
    <name evidence="9" type="ORF">DYU11_32255</name>
</gene>
<evidence type="ECO:0000256" key="6">
    <source>
        <dbReference type="SAM" id="SignalP"/>
    </source>
</evidence>
<dbReference type="PRINTS" id="PR01021">
    <property type="entry name" value="OMPADOMAIN"/>
</dbReference>
<dbReference type="SUPFAM" id="SSF56988">
    <property type="entry name" value="Anthrax protective antigen"/>
    <property type="match status" value="1"/>
</dbReference>
<dbReference type="InterPro" id="IPR050330">
    <property type="entry name" value="Bact_OuterMem_StrucFunc"/>
</dbReference>
<accession>A0A418LVT4</accession>
<dbReference type="PANTHER" id="PTHR30329:SF21">
    <property type="entry name" value="LIPOPROTEIN YIAD-RELATED"/>
    <property type="match status" value="1"/>
</dbReference>
<feature type="signal peptide" evidence="6">
    <location>
        <begin position="1"/>
        <end position="19"/>
    </location>
</feature>
<dbReference type="Gene3D" id="3.90.182.10">
    <property type="entry name" value="Toxin - Anthrax Protective Antigen,domain 1"/>
    <property type="match status" value="1"/>
</dbReference>
<reference evidence="9 10" key="1">
    <citation type="submission" date="2018-08" db="EMBL/GenBank/DDBJ databases">
        <title>Fibrisoma montanum sp. nov., isolated from Danxia mountain soil.</title>
        <authorList>
            <person name="Huang Y."/>
        </authorList>
    </citation>
    <scope>NUCLEOTIDE SEQUENCE [LARGE SCALE GENOMIC DNA]</scope>
    <source>
        <strain evidence="9 10">HYT19</strain>
    </source>
</reference>
<keyword evidence="3" id="KW-0998">Cell outer membrane</keyword>
<keyword evidence="6" id="KW-0732">Signal</keyword>
<dbReference type="InterPro" id="IPR006665">
    <property type="entry name" value="OmpA-like"/>
</dbReference>
<dbReference type="PROSITE" id="PS51820">
    <property type="entry name" value="PA14"/>
    <property type="match status" value="1"/>
</dbReference>
<evidence type="ECO:0000259" key="7">
    <source>
        <dbReference type="PROSITE" id="PS51123"/>
    </source>
</evidence>
<proteinExistence type="predicted"/>
<dbReference type="PRINTS" id="PR01023">
    <property type="entry name" value="NAFLGMOTY"/>
</dbReference>
<evidence type="ECO:0000256" key="4">
    <source>
        <dbReference type="PROSITE-ProRule" id="PRU00473"/>
    </source>
</evidence>
<dbReference type="GO" id="GO:0009279">
    <property type="term" value="C:cell outer membrane"/>
    <property type="evidence" value="ECO:0007669"/>
    <property type="project" value="UniProtKB-SubCell"/>
</dbReference>
<feature type="region of interest" description="Disordered" evidence="5">
    <location>
        <begin position="171"/>
        <end position="233"/>
    </location>
</feature>